<feature type="region of interest" description="Disordered" evidence="5">
    <location>
        <begin position="161"/>
        <end position="183"/>
    </location>
</feature>
<reference evidence="8" key="3">
    <citation type="submission" date="2025-09" db="UniProtKB">
        <authorList>
            <consortium name="Ensembl"/>
        </authorList>
    </citation>
    <scope>IDENTIFICATION</scope>
</reference>
<keyword evidence="3" id="KW-0964">Secreted</keyword>
<dbReference type="GO" id="GO:0005615">
    <property type="term" value="C:extracellular space"/>
    <property type="evidence" value="ECO:0007669"/>
    <property type="project" value="TreeGrafter"/>
</dbReference>
<evidence type="ECO:0000313" key="8">
    <source>
        <dbReference type="Ensembl" id="ENSOGAP00000021727.1"/>
    </source>
</evidence>
<keyword evidence="9" id="KW-1185">Reference proteome</keyword>
<dbReference type="STRING" id="30611.ENSOGAP00000021727"/>
<dbReference type="InterPro" id="IPR002345">
    <property type="entry name" value="Lipocalin"/>
</dbReference>
<feature type="compositionally biased region" description="Polar residues" evidence="5">
    <location>
        <begin position="172"/>
        <end position="183"/>
    </location>
</feature>
<evidence type="ECO:0000256" key="3">
    <source>
        <dbReference type="ARBA" id="ARBA00022525"/>
    </source>
</evidence>
<dbReference type="GO" id="GO:0036094">
    <property type="term" value="F:small molecule binding"/>
    <property type="evidence" value="ECO:0007669"/>
    <property type="project" value="InterPro"/>
</dbReference>
<proteinExistence type="inferred from homology"/>
<dbReference type="Gene3D" id="2.40.128.20">
    <property type="match status" value="1"/>
</dbReference>
<reference evidence="9" key="1">
    <citation type="submission" date="2011-03" db="EMBL/GenBank/DDBJ databases">
        <title>Version 3 of the genome sequence of Otolemur garnettii (Bushbaby).</title>
        <authorList>
            <consortium name="The Broad Institute Genome Sequencing Platform"/>
            <person name="Di Palma F."/>
            <person name="Johnson J."/>
            <person name="Lander E.S."/>
            <person name="Lindblad-Toh K."/>
            <person name="Jaffe D.B."/>
            <person name="Gnerre S."/>
            <person name="MacCallum I."/>
            <person name="Przybylski D."/>
            <person name="Ribeiro F.J."/>
            <person name="Burton J.N."/>
            <person name="Walker B.J."/>
            <person name="Sharpe T."/>
            <person name="Hall G."/>
        </authorList>
    </citation>
    <scope>NUCLEOTIDE SEQUENCE [LARGE SCALE GENOMIC DNA]</scope>
</reference>
<evidence type="ECO:0000256" key="5">
    <source>
        <dbReference type="SAM" id="MobiDB-lite"/>
    </source>
</evidence>
<dbReference type="InterPro" id="IPR012674">
    <property type="entry name" value="Calycin"/>
</dbReference>
<dbReference type="Pfam" id="PF00061">
    <property type="entry name" value="Lipocalin"/>
    <property type="match status" value="1"/>
</dbReference>
<evidence type="ECO:0000259" key="7">
    <source>
        <dbReference type="Pfam" id="PF00061"/>
    </source>
</evidence>
<dbReference type="Proteomes" id="UP000005225">
    <property type="component" value="Unassembled WGS sequence"/>
</dbReference>
<dbReference type="Ensembl" id="ENSOGAT00000032685.1">
    <property type="protein sequence ID" value="ENSOGAP00000021727.1"/>
    <property type="gene ID" value="ENSOGAG00000008626.2"/>
</dbReference>
<evidence type="ECO:0000256" key="6">
    <source>
        <dbReference type="SAM" id="SignalP"/>
    </source>
</evidence>
<keyword evidence="4 6" id="KW-0732">Signal</keyword>
<dbReference type="EMBL" id="AAQR03116673">
    <property type="status" value="NOT_ANNOTATED_CDS"/>
    <property type="molecule type" value="Genomic_DNA"/>
</dbReference>
<accession>H0Y034</accession>
<name>H0Y034_OTOGA</name>
<dbReference type="AlphaFoldDB" id="H0Y034"/>
<reference evidence="8" key="2">
    <citation type="submission" date="2025-08" db="UniProtKB">
        <authorList>
            <consortium name="Ensembl"/>
        </authorList>
    </citation>
    <scope>IDENTIFICATION</scope>
</reference>
<dbReference type="SUPFAM" id="SSF50814">
    <property type="entry name" value="Lipocalins"/>
    <property type="match status" value="1"/>
</dbReference>
<dbReference type="InterPro" id="IPR002450">
    <property type="entry name" value="von_Ebner_gland"/>
</dbReference>
<evidence type="ECO:0000256" key="4">
    <source>
        <dbReference type="ARBA" id="ARBA00022729"/>
    </source>
</evidence>
<comment type="similarity">
    <text evidence="2">Belongs to the calycin superfamily. Lipocalin family.</text>
</comment>
<dbReference type="InParanoid" id="H0Y034"/>
<sequence length="183" mass="20545">MKTLLLTLGLGLIAALQAQDPMALDSEEPDISGKWYIKAIVSDKGTPVRITPPMTCSVLSNRDLQVSFTRMHDGQCHEVEILLEKTSVPGEYTSFGGLSHLHVELSSVEDHRLFYCEGEFQEEKFRVAKLVSRNLEESPEALKEFKEFIWHKGLQEKDIFIPEQTGERTAPPKSSRTPSLSAT</sequence>
<dbReference type="PANTHER" id="PTHR11430:SF124">
    <property type="entry name" value="LIPOCALIN 1-LIKE PROTEIN 1-RELATED"/>
    <property type="match status" value="1"/>
</dbReference>
<protein>
    <recommendedName>
        <fullName evidence="7">Lipocalin/cytosolic fatty-acid binding domain-containing protein</fullName>
    </recommendedName>
</protein>
<feature type="chain" id="PRO_5003545731" description="Lipocalin/cytosolic fatty-acid binding domain-containing protein" evidence="6">
    <location>
        <begin position="19"/>
        <end position="183"/>
    </location>
</feature>
<dbReference type="PANTHER" id="PTHR11430">
    <property type="entry name" value="LIPOCALIN"/>
    <property type="match status" value="1"/>
</dbReference>
<evidence type="ECO:0000256" key="1">
    <source>
        <dbReference type="ARBA" id="ARBA00004613"/>
    </source>
</evidence>
<feature type="signal peptide" evidence="6">
    <location>
        <begin position="1"/>
        <end position="18"/>
    </location>
</feature>
<dbReference type="eggNOG" id="ENOG502SXMK">
    <property type="taxonomic scope" value="Eukaryota"/>
</dbReference>
<dbReference type="GeneTree" id="ENSGT01050000244868"/>
<comment type="subcellular location">
    <subcellularLocation>
        <location evidence="1">Secreted</location>
    </subcellularLocation>
</comment>
<organism evidence="8 9">
    <name type="scientific">Otolemur garnettii</name>
    <name type="common">Small-eared galago</name>
    <name type="synonym">Garnett's greater bushbaby</name>
    <dbReference type="NCBI Taxonomy" id="30611"/>
    <lineage>
        <taxon>Eukaryota</taxon>
        <taxon>Metazoa</taxon>
        <taxon>Chordata</taxon>
        <taxon>Craniata</taxon>
        <taxon>Vertebrata</taxon>
        <taxon>Euteleostomi</taxon>
        <taxon>Mammalia</taxon>
        <taxon>Eutheria</taxon>
        <taxon>Euarchontoglires</taxon>
        <taxon>Primates</taxon>
        <taxon>Strepsirrhini</taxon>
        <taxon>Lorisiformes</taxon>
        <taxon>Galagidae</taxon>
        <taxon>Otolemur</taxon>
    </lineage>
</organism>
<dbReference type="OMA" id="DTHVWAS"/>
<dbReference type="PRINTS" id="PR01175">
    <property type="entry name" value="VNEBNERGLAND"/>
</dbReference>
<feature type="domain" description="Lipocalin/cytosolic fatty-acid binding" evidence="7">
    <location>
        <begin position="32"/>
        <end position="165"/>
    </location>
</feature>
<evidence type="ECO:0000256" key="2">
    <source>
        <dbReference type="ARBA" id="ARBA00006889"/>
    </source>
</evidence>
<dbReference type="InterPro" id="IPR000566">
    <property type="entry name" value="Lipocln_cytosolic_FA-bd_dom"/>
</dbReference>
<evidence type="ECO:0000313" key="9">
    <source>
        <dbReference type="Proteomes" id="UP000005225"/>
    </source>
</evidence>